<organism evidence="7 8">
    <name type="scientific">Clostridium paridis</name>
    <dbReference type="NCBI Taxonomy" id="2803863"/>
    <lineage>
        <taxon>Bacteria</taxon>
        <taxon>Bacillati</taxon>
        <taxon>Bacillota</taxon>
        <taxon>Clostridia</taxon>
        <taxon>Eubacteriales</taxon>
        <taxon>Clostridiaceae</taxon>
        <taxon>Clostridium</taxon>
    </lineage>
</organism>
<dbReference type="Pfam" id="PF00232">
    <property type="entry name" value="Glyco_hydro_1"/>
    <property type="match status" value="2"/>
</dbReference>
<evidence type="ECO:0000313" key="7">
    <source>
        <dbReference type="EMBL" id="MBL4931666.1"/>
    </source>
</evidence>
<keyword evidence="8" id="KW-1185">Reference proteome</keyword>
<accession>A0A937FHJ8</accession>
<dbReference type="InterPro" id="IPR033132">
    <property type="entry name" value="GH_1_N_CS"/>
</dbReference>
<protein>
    <submittedName>
        <fullName evidence="7">Family 1 glycosylhydrolase</fullName>
    </submittedName>
</protein>
<gene>
    <name evidence="7" type="ORF">JK634_07610</name>
</gene>
<dbReference type="PRINTS" id="PR00131">
    <property type="entry name" value="GLHYDRLASE1"/>
</dbReference>
<reference evidence="7" key="1">
    <citation type="submission" date="2021-01" db="EMBL/GenBank/DDBJ databases">
        <title>Genome public.</title>
        <authorList>
            <person name="Liu C."/>
            <person name="Sun Q."/>
        </authorList>
    </citation>
    <scope>NUCLEOTIDE SEQUENCE</scope>
    <source>
        <strain evidence="7">YIM B02565</strain>
    </source>
</reference>
<keyword evidence="3 6" id="KW-0326">Glycosidase</keyword>
<keyword evidence="2 6" id="KW-0378">Hydrolase</keyword>
<dbReference type="PANTHER" id="PTHR10353:SF122">
    <property type="entry name" value="6-PHOSPHO-BETA-GLUCOSIDASE ASCB-RELATED"/>
    <property type="match status" value="1"/>
</dbReference>
<evidence type="ECO:0000256" key="4">
    <source>
        <dbReference type="PROSITE-ProRule" id="PRU10055"/>
    </source>
</evidence>
<dbReference type="GO" id="GO:0008422">
    <property type="term" value="F:beta-glucosidase activity"/>
    <property type="evidence" value="ECO:0007669"/>
    <property type="project" value="TreeGrafter"/>
</dbReference>
<dbReference type="PROSITE" id="PS00653">
    <property type="entry name" value="GLYCOSYL_HYDROL_F1_2"/>
    <property type="match status" value="1"/>
</dbReference>
<evidence type="ECO:0000313" key="8">
    <source>
        <dbReference type="Proteomes" id="UP000623681"/>
    </source>
</evidence>
<comment type="caution">
    <text evidence="7">The sequence shown here is derived from an EMBL/GenBank/DDBJ whole genome shotgun (WGS) entry which is preliminary data.</text>
</comment>
<evidence type="ECO:0000256" key="3">
    <source>
        <dbReference type="ARBA" id="ARBA00023295"/>
    </source>
</evidence>
<proteinExistence type="inferred from homology"/>
<dbReference type="SUPFAM" id="SSF51445">
    <property type="entry name" value="(Trans)glycosidases"/>
    <property type="match status" value="1"/>
</dbReference>
<evidence type="ECO:0000256" key="5">
    <source>
        <dbReference type="RuleBase" id="RU003690"/>
    </source>
</evidence>
<dbReference type="AlphaFoldDB" id="A0A937FHJ8"/>
<dbReference type="PANTHER" id="PTHR10353">
    <property type="entry name" value="GLYCOSYL HYDROLASE"/>
    <property type="match status" value="1"/>
</dbReference>
<dbReference type="GO" id="GO:0016052">
    <property type="term" value="P:carbohydrate catabolic process"/>
    <property type="evidence" value="ECO:0007669"/>
    <property type="project" value="TreeGrafter"/>
</dbReference>
<dbReference type="GO" id="GO:0005829">
    <property type="term" value="C:cytosol"/>
    <property type="evidence" value="ECO:0007669"/>
    <property type="project" value="TreeGrafter"/>
</dbReference>
<feature type="active site" description="Nucleophile" evidence="4">
    <location>
        <position position="384"/>
    </location>
</feature>
<evidence type="ECO:0000256" key="2">
    <source>
        <dbReference type="ARBA" id="ARBA00022801"/>
    </source>
</evidence>
<dbReference type="RefSeq" id="WP_202767053.1">
    <property type="nucleotide sequence ID" value="NZ_JAESWA010000022.1"/>
</dbReference>
<dbReference type="InterPro" id="IPR018120">
    <property type="entry name" value="Glyco_hydro_1_AS"/>
</dbReference>
<dbReference type="EMBL" id="JAESWA010000022">
    <property type="protein sequence ID" value="MBL4931666.1"/>
    <property type="molecule type" value="Genomic_DNA"/>
</dbReference>
<dbReference type="Gene3D" id="3.20.20.80">
    <property type="entry name" value="Glycosidases"/>
    <property type="match status" value="1"/>
</dbReference>
<name>A0A937FHJ8_9CLOT</name>
<dbReference type="InterPro" id="IPR001360">
    <property type="entry name" value="Glyco_hydro_1"/>
</dbReference>
<sequence length="489" mass="56135">MGFPKNFLWGGATAANQYEGGYNLGGRGLATSDIITEGSLNIPRKASIRLIDGTVTSIGRHDPIPEGAVGCIDDNYYYPSHVATDFYHHYKEDIALLAEMGFKCFRMSISWSRIFPKGDETTPNEEGLKFYDDVFDECLKYGIEPVVTICHFDIPKYLADEMDGWLDRRVVDYFTNYCEAIFKRYKNKVKYWMTFNEINLLNGYATLGTRKTDDQTRYQAIHHLFVASAKAVKLGHETNPDFKIGMMVAYILSYPETCKPEDVQEDLFASRDLKYFFCDVQCRGYYPAYKLKEFERKGIIIKKEQGDDEILKEGVVDYIGFSYYNSSVSSARKDTETTEGNVIRVMKNKYLKESDWGWPIDPLGVRTSLNYLYDRYELPLFIVENGLGASDTVEEDGSINDDYRIEYLRDHIAEMKKAIELDGVDLIGYTPWGCIDLVSAGTGEMKKRYGFVYVDMDDKGKGTLNRSRKKSFYWYKKVISTNGEDISLE</sequence>
<evidence type="ECO:0000256" key="1">
    <source>
        <dbReference type="ARBA" id="ARBA00010838"/>
    </source>
</evidence>
<dbReference type="InterPro" id="IPR017853">
    <property type="entry name" value="GH"/>
</dbReference>
<dbReference type="PROSITE" id="PS00572">
    <property type="entry name" value="GLYCOSYL_HYDROL_F1_1"/>
    <property type="match status" value="1"/>
</dbReference>
<evidence type="ECO:0000256" key="6">
    <source>
        <dbReference type="RuleBase" id="RU004468"/>
    </source>
</evidence>
<comment type="similarity">
    <text evidence="1 5">Belongs to the glycosyl hydrolase 1 family.</text>
</comment>
<dbReference type="Proteomes" id="UP000623681">
    <property type="component" value="Unassembled WGS sequence"/>
</dbReference>